<organism evidence="2 3">
    <name type="scientific">Meridianimaribacter flavus</name>
    <dbReference type="NCBI Taxonomy" id="571115"/>
    <lineage>
        <taxon>Bacteria</taxon>
        <taxon>Pseudomonadati</taxon>
        <taxon>Bacteroidota</taxon>
        <taxon>Flavobacteriia</taxon>
        <taxon>Flavobacteriales</taxon>
        <taxon>Flavobacteriaceae</taxon>
        <taxon>Meridianimaribacter</taxon>
    </lineage>
</organism>
<evidence type="ECO:0000313" key="3">
    <source>
        <dbReference type="Proteomes" id="UP000294930"/>
    </source>
</evidence>
<feature type="signal peptide" evidence="1">
    <location>
        <begin position="1"/>
        <end position="22"/>
    </location>
</feature>
<keyword evidence="3" id="KW-1185">Reference proteome</keyword>
<protein>
    <submittedName>
        <fullName evidence="2">Uncharacterized protein</fullName>
    </submittedName>
</protein>
<keyword evidence="1" id="KW-0732">Signal</keyword>
<sequence length="65" mass="7300">MQNNLILLLLVTVIFSCSNSESNENDNQPKLIMVTELITQNGELTDFGPESNVTYHIIPTTLFQC</sequence>
<feature type="chain" id="PRO_5046721021" evidence="1">
    <location>
        <begin position="23"/>
        <end position="65"/>
    </location>
</feature>
<dbReference type="Proteomes" id="UP000294930">
    <property type="component" value="Unassembled WGS sequence"/>
</dbReference>
<dbReference type="RefSeq" id="WP_134198630.1">
    <property type="nucleotide sequence ID" value="NZ_SOQZ01000001.1"/>
</dbReference>
<dbReference type="EMBL" id="SOQZ01000001">
    <property type="protein sequence ID" value="TDY14016.1"/>
    <property type="molecule type" value="Genomic_DNA"/>
</dbReference>
<proteinExistence type="predicted"/>
<accession>A0ABY2G894</accession>
<name>A0ABY2G894_9FLAO</name>
<comment type="caution">
    <text evidence="2">The sequence shown here is derived from an EMBL/GenBank/DDBJ whole genome shotgun (WGS) entry which is preliminary data.</text>
</comment>
<evidence type="ECO:0000313" key="2">
    <source>
        <dbReference type="EMBL" id="TDY14016.1"/>
    </source>
</evidence>
<evidence type="ECO:0000256" key="1">
    <source>
        <dbReference type="SAM" id="SignalP"/>
    </source>
</evidence>
<gene>
    <name evidence="2" type="ORF">A8975_0616</name>
</gene>
<reference evidence="2 3" key="1">
    <citation type="submission" date="2019-03" db="EMBL/GenBank/DDBJ databases">
        <title>Genomic Encyclopedia of Type Strains, Phase III (KMG-III): the genomes of soil and plant-associated and newly described type strains.</title>
        <authorList>
            <person name="Whitman W."/>
        </authorList>
    </citation>
    <scope>NUCLEOTIDE SEQUENCE [LARGE SCALE GENOMIC DNA]</scope>
    <source>
        <strain evidence="2 3">CGMCC 1.10957</strain>
    </source>
</reference>